<dbReference type="Gene3D" id="3.40.50.1100">
    <property type="match status" value="2"/>
</dbReference>
<comment type="cofactor">
    <cofactor evidence="1">
        <name>pyridoxal 5'-phosphate</name>
        <dbReference type="ChEBI" id="CHEBI:597326"/>
    </cofactor>
</comment>
<gene>
    <name evidence="4" type="primary">ygeX</name>
    <name evidence="4" type="ORF">ERICIII_04393</name>
</gene>
<dbReference type="NCBIfam" id="NF006058">
    <property type="entry name" value="PRK08206.1"/>
    <property type="match status" value="1"/>
</dbReference>
<dbReference type="InterPro" id="IPR036052">
    <property type="entry name" value="TrpB-like_PALP_sf"/>
</dbReference>
<dbReference type="Proteomes" id="UP000239833">
    <property type="component" value="Chromosome"/>
</dbReference>
<dbReference type="RefSeq" id="WP_077996218.1">
    <property type="nucleotide sequence ID" value="NZ_CP019655.1"/>
</dbReference>
<evidence type="ECO:0000256" key="1">
    <source>
        <dbReference type="ARBA" id="ARBA00001933"/>
    </source>
</evidence>
<dbReference type="NCBIfam" id="TIGR01747">
    <property type="entry name" value="diampropi_NH3ly"/>
    <property type="match status" value="1"/>
</dbReference>
<dbReference type="PANTHER" id="PTHR42937">
    <property type="match status" value="1"/>
</dbReference>
<keyword evidence="4" id="KW-0456">Lyase</keyword>
<dbReference type="GO" id="GO:0030170">
    <property type="term" value="F:pyridoxal phosphate binding"/>
    <property type="evidence" value="ECO:0007669"/>
    <property type="project" value="InterPro"/>
</dbReference>
<name>A0A2L1U698_9BACL</name>
<keyword evidence="2" id="KW-0663">Pyridoxal phosphate</keyword>
<feature type="domain" description="Tryptophan synthase beta chain-like PALP" evidence="3">
    <location>
        <begin position="38"/>
        <end position="344"/>
    </location>
</feature>
<organism evidence="4 5">
    <name type="scientific">Paenibacillus larvae subsp. larvae</name>
    <dbReference type="NCBI Taxonomy" id="147375"/>
    <lineage>
        <taxon>Bacteria</taxon>
        <taxon>Bacillati</taxon>
        <taxon>Bacillota</taxon>
        <taxon>Bacilli</taxon>
        <taxon>Bacillales</taxon>
        <taxon>Paenibacillaceae</taxon>
        <taxon>Paenibacillus</taxon>
    </lineage>
</organism>
<dbReference type="CDD" id="cd00640">
    <property type="entry name" value="Trp-synth-beta_II"/>
    <property type="match status" value="1"/>
</dbReference>
<protein>
    <submittedName>
        <fullName evidence="4">Diaminopropionate ammonia-lyase</fullName>
        <ecNumber evidence="4">4.3.1.15</ecNumber>
    </submittedName>
</protein>
<dbReference type="PANTHER" id="PTHR42937:SF1">
    <property type="entry name" value="DIAMINOPROPIONATE AMMONIA-LYASE"/>
    <property type="match status" value="1"/>
</dbReference>
<dbReference type="Pfam" id="PF00291">
    <property type="entry name" value="PALP"/>
    <property type="match status" value="1"/>
</dbReference>
<proteinExistence type="predicted"/>
<dbReference type="InterPro" id="IPR001926">
    <property type="entry name" value="TrpB-like_PALP"/>
</dbReference>
<evidence type="ECO:0000259" key="3">
    <source>
        <dbReference type="Pfam" id="PF00291"/>
    </source>
</evidence>
<dbReference type="EC" id="4.3.1.15" evidence="4"/>
<dbReference type="SUPFAM" id="SSF53686">
    <property type="entry name" value="Tryptophan synthase beta subunit-like PLP-dependent enzymes"/>
    <property type="match status" value="1"/>
</dbReference>
<evidence type="ECO:0000313" key="4">
    <source>
        <dbReference type="EMBL" id="AVF28452.1"/>
    </source>
</evidence>
<dbReference type="GeneID" id="64220695"/>
<sequence>MNEIRWRMNHHKQPLPPAFPAVSQEETGKALGFHQTIPGYSPTPLYSLTSLANFLGLQGIFVKDESMRFHLQSFKILGSSYAVAIHLAKECSEEFADFALLKKKVQALPVRTFATATDGNHGRGLAWTAKQFGQNCIVYMPKGSSRNRVAKIREWGAEAHVTNLDYDETVRFVSGLSREQGWTLVQDTAWANYTEIPARIMQGYLTILGEIMEQFKAVGNNTPTHVILQAGVGSFAGAIAGGLQQLMDMPLTIIVAEPARADCLFQSACSEDGTPKKASGDLSTIMAGLSCGEPNPLAWDILKQTVDCFVSCPDHLAARGMRILGNPLETDPRILSGESGALPLGLLFEVCRNPVLAGLKESLGLDSASRVLFINTEGDTDPQNYRKICWDGMYATVMKHDGVNAQLLV</sequence>
<dbReference type="GO" id="GO:0008838">
    <property type="term" value="F:diaminopropionate ammonia-lyase activity"/>
    <property type="evidence" value="ECO:0007669"/>
    <property type="project" value="UniProtKB-EC"/>
</dbReference>
<evidence type="ECO:0000256" key="2">
    <source>
        <dbReference type="ARBA" id="ARBA00022898"/>
    </source>
</evidence>
<dbReference type="InterPro" id="IPR010081">
    <property type="entry name" value="DiNH2opropionate_NH3_lyase"/>
</dbReference>
<dbReference type="AlphaFoldDB" id="A0A2L1U698"/>
<accession>A0A2L1U698</accession>
<reference evidence="5" key="1">
    <citation type="submission" date="2017-02" db="EMBL/GenBank/DDBJ databases">
        <title>Delineation of Paenibacillus larvae strains originating from foulbrood outbreaks.</title>
        <authorList>
            <person name="Beims H."/>
            <person name="Bunk B."/>
            <person name="Sproeer C."/>
            <person name="Mohr K.I."/>
            <person name="Pradella S."/>
            <person name="Guenther G."/>
            <person name="Rohde M."/>
            <person name="von der Ohe W."/>
            <person name="Steinert M."/>
        </authorList>
    </citation>
    <scope>NUCLEOTIDE SEQUENCE [LARGE SCALE GENOMIC DNA]</scope>
    <source>
        <strain evidence="5">Eric_III</strain>
    </source>
</reference>
<dbReference type="EMBL" id="CP019655">
    <property type="protein sequence ID" value="AVF28452.1"/>
    <property type="molecule type" value="Genomic_DNA"/>
</dbReference>
<evidence type="ECO:0000313" key="5">
    <source>
        <dbReference type="Proteomes" id="UP000239833"/>
    </source>
</evidence>
<dbReference type="GO" id="GO:1901605">
    <property type="term" value="P:alpha-amino acid metabolic process"/>
    <property type="evidence" value="ECO:0007669"/>
    <property type="project" value="UniProtKB-ARBA"/>
</dbReference>